<evidence type="ECO:0000256" key="2">
    <source>
        <dbReference type="ARBA" id="ARBA00022723"/>
    </source>
</evidence>
<evidence type="ECO:0000256" key="1">
    <source>
        <dbReference type="ARBA" id="ARBA00001947"/>
    </source>
</evidence>
<evidence type="ECO:0000259" key="7">
    <source>
        <dbReference type="Pfam" id="PF08240"/>
    </source>
</evidence>
<name>A0A167F7T5_METRR</name>
<dbReference type="PANTHER" id="PTHR42813">
    <property type="entry name" value="ZINC-TYPE ALCOHOL DEHYDROGENASE-LIKE"/>
    <property type="match status" value="1"/>
</dbReference>
<organism evidence="8 10">
    <name type="scientific">Metarhizium rileyi (strain RCEF 4871)</name>
    <name type="common">Nomuraea rileyi</name>
    <dbReference type="NCBI Taxonomy" id="1649241"/>
    <lineage>
        <taxon>Eukaryota</taxon>
        <taxon>Fungi</taxon>
        <taxon>Dikarya</taxon>
        <taxon>Ascomycota</taxon>
        <taxon>Pezizomycotina</taxon>
        <taxon>Sordariomycetes</taxon>
        <taxon>Hypocreomycetidae</taxon>
        <taxon>Hypocreales</taxon>
        <taxon>Clavicipitaceae</taxon>
        <taxon>Metarhizium</taxon>
    </lineage>
</organism>
<evidence type="ECO:0000313" key="8">
    <source>
        <dbReference type="EMBL" id="OAA44902.1"/>
    </source>
</evidence>
<dbReference type="CDD" id="cd08284">
    <property type="entry name" value="FDH_like_2"/>
    <property type="match status" value="1"/>
</dbReference>
<feature type="domain" description="Alcohol dehydrogenase-like C-terminal" evidence="6">
    <location>
        <begin position="187"/>
        <end position="316"/>
    </location>
</feature>
<dbReference type="OrthoDB" id="442947at2759"/>
<dbReference type="AlphaFoldDB" id="A0A167F7T5"/>
<dbReference type="Pfam" id="PF08240">
    <property type="entry name" value="ADH_N"/>
    <property type="match status" value="1"/>
</dbReference>
<dbReference type="EMBL" id="AZHC01000009">
    <property type="protein sequence ID" value="OAA44902.1"/>
    <property type="molecule type" value="Genomic_DNA"/>
</dbReference>
<evidence type="ECO:0000256" key="3">
    <source>
        <dbReference type="ARBA" id="ARBA00022833"/>
    </source>
</evidence>
<dbReference type="Pfam" id="PF00107">
    <property type="entry name" value="ADH_zinc_N"/>
    <property type="match status" value="1"/>
</dbReference>
<gene>
    <name evidence="9" type="ORF">ED733_005791</name>
    <name evidence="8" type="ORF">NOR_03656</name>
</gene>
<dbReference type="GO" id="GO:0016491">
    <property type="term" value="F:oxidoreductase activity"/>
    <property type="evidence" value="ECO:0007669"/>
    <property type="project" value="UniProtKB-KW"/>
</dbReference>
<reference evidence="8 10" key="1">
    <citation type="journal article" date="2016" name="Genome Biol. Evol.">
        <title>Divergent and convergent evolution of fungal pathogenicity.</title>
        <authorList>
            <person name="Shang Y."/>
            <person name="Xiao G."/>
            <person name="Zheng P."/>
            <person name="Cen K."/>
            <person name="Zhan S."/>
            <person name="Wang C."/>
        </authorList>
    </citation>
    <scope>NUCLEOTIDE SEQUENCE [LARGE SCALE GENOMIC DNA]</scope>
    <source>
        <strain evidence="8 10">RCEF 4871</strain>
    </source>
</reference>
<dbReference type="SUPFAM" id="SSF50129">
    <property type="entry name" value="GroES-like"/>
    <property type="match status" value="1"/>
</dbReference>
<comment type="cofactor">
    <cofactor evidence="1 5">
        <name>Zn(2+)</name>
        <dbReference type="ChEBI" id="CHEBI:29105"/>
    </cofactor>
</comment>
<accession>A0A167F7T5</accession>
<dbReference type="EMBL" id="SBHS01000010">
    <property type="protein sequence ID" value="TWU74754.1"/>
    <property type="molecule type" value="Genomic_DNA"/>
</dbReference>
<evidence type="ECO:0000313" key="11">
    <source>
        <dbReference type="Proteomes" id="UP000317257"/>
    </source>
</evidence>
<dbReference type="GO" id="GO:0008270">
    <property type="term" value="F:zinc ion binding"/>
    <property type="evidence" value="ECO:0007669"/>
    <property type="project" value="InterPro"/>
</dbReference>
<dbReference type="Gene3D" id="3.90.180.10">
    <property type="entry name" value="Medium-chain alcohol dehydrogenases, catalytic domain"/>
    <property type="match status" value="1"/>
</dbReference>
<feature type="domain" description="Alcohol dehydrogenase-like N-terminal" evidence="7">
    <location>
        <begin position="31"/>
        <end position="141"/>
    </location>
</feature>
<dbReference type="InterPro" id="IPR013149">
    <property type="entry name" value="ADH-like_C"/>
</dbReference>
<dbReference type="InterPro" id="IPR036291">
    <property type="entry name" value="NAD(P)-bd_dom_sf"/>
</dbReference>
<evidence type="ECO:0000256" key="5">
    <source>
        <dbReference type="RuleBase" id="RU361277"/>
    </source>
</evidence>
<accession>A0A5C6GBB2</accession>
<dbReference type="OMA" id="DLHPYHS"/>
<dbReference type="STRING" id="1081105.A0A167F7T5"/>
<dbReference type="PANTHER" id="PTHR42813:SF2">
    <property type="entry name" value="DEHYDROGENASE, ZINC-CONTAINING, PUTATIVE (AFU_ORTHOLOGUE AFUA_2G02810)-RELATED"/>
    <property type="match status" value="1"/>
</dbReference>
<proteinExistence type="inferred from homology"/>
<dbReference type="Gene3D" id="3.40.50.720">
    <property type="entry name" value="NAD(P)-binding Rossmann-like Domain"/>
    <property type="match status" value="1"/>
</dbReference>
<evidence type="ECO:0000256" key="4">
    <source>
        <dbReference type="ARBA" id="ARBA00023002"/>
    </source>
</evidence>
<sequence>MSLPLTMRAVVFDGPRRVAVRDRPVPQLKDSKDVIIRVQASALCGSELHVYRGHQKSEAGFIMGHEFTGIVSAVGADVHTVCVGDKVVSPFTVSCGKCFYCERGFTARCDQSLLFGSAGLDGGQAEYVRVPFADSTVVKAPETISDSALLLMADVFPTGYFGVKSAIELSPNVDISKSTIVVVGCGPVGLCAIACAASLHPRHLFAVDGVESRLKIAEGLGATPLNFRDDTEGMRRQVMSATDGRGADMVVEVVGLSPALRTAIDLVRPFGVISSIGVHNAEIPWSGNEGYCKNVRFQMGRCPVRHVFSEALKVLEEKQHQLKFMFDHVMRLDDAVEGYDLFDKMMVQKVIFRLQ</sequence>
<evidence type="ECO:0000313" key="10">
    <source>
        <dbReference type="Proteomes" id="UP000243498"/>
    </source>
</evidence>
<reference evidence="11" key="2">
    <citation type="submission" date="2018-12" db="EMBL/GenBank/DDBJ databases">
        <title>The complete genome of Metarhizium rileyi, a key fungal pathogen of Lepidoptera.</title>
        <authorList>
            <person name="Binneck E."/>
            <person name="Lastra C.C.L."/>
            <person name="Sosa-Gomez D.R."/>
        </authorList>
    </citation>
    <scope>NUCLEOTIDE SEQUENCE [LARGE SCALE GENOMIC DNA]</scope>
    <source>
        <strain evidence="11">Cep018-CH2</strain>
    </source>
</reference>
<dbReference type="SUPFAM" id="SSF51735">
    <property type="entry name" value="NAD(P)-binding Rossmann-fold domains"/>
    <property type="match status" value="1"/>
</dbReference>
<dbReference type="InterPro" id="IPR011032">
    <property type="entry name" value="GroES-like_sf"/>
</dbReference>
<dbReference type="PROSITE" id="PS00059">
    <property type="entry name" value="ADH_ZINC"/>
    <property type="match status" value="1"/>
</dbReference>
<keyword evidence="4" id="KW-0560">Oxidoreductase</keyword>
<protein>
    <submittedName>
        <fullName evidence="8">Alcohol dehydrogenase superfamily, zinc-type</fullName>
    </submittedName>
</protein>
<comment type="similarity">
    <text evidence="5">Belongs to the zinc-containing alcohol dehydrogenase family.</text>
</comment>
<dbReference type="Proteomes" id="UP000317257">
    <property type="component" value="Unassembled WGS sequence"/>
</dbReference>
<keyword evidence="3 5" id="KW-0862">Zinc</keyword>
<evidence type="ECO:0000259" key="6">
    <source>
        <dbReference type="Pfam" id="PF00107"/>
    </source>
</evidence>
<comment type="caution">
    <text evidence="8">The sequence shown here is derived from an EMBL/GenBank/DDBJ whole genome shotgun (WGS) entry which is preliminary data.</text>
</comment>
<keyword evidence="2 5" id="KW-0479">Metal-binding</keyword>
<dbReference type="InterPro" id="IPR002328">
    <property type="entry name" value="ADH_Zn_CS"/>
</dbReference>
<dbReference type="InterPro" id="IPR013154">
    <property type="entry name" value="ADH-like_N"/>
</dbReference>
<dbReference type="Proteomes" id="UP000243498">
    <property type="component" value="Unassembled WGS sequence"/>
</dbReference>
<reference evidence="9" key="3">
    <citation type="journal article" date="2019" name="Microbiol. Resour. Announc.">
        <title>Genome Sequence of Metarhizium rileyi, a Microbial Control Agent for Lepidoptera.</title>
        <authorList>
            <person name="Binneck E."/>
            <person name="Lastra C.C.L."/>
            <person name="Sosa-Gomez D.R."/>
        </authorList>
    </citation>
    <scope>NUCLEOTIDE SEQUENCE</scope>
    <source>
        <strain evidence="9">Cep018-CH2</strain>
    </source>
</reference>
<evidence type="ECO:0000313" key="9">
    <source>
        <dbReference type="EMBL" id="TWU74754.1"/>
    </source>
</evidence>
<keyword evidence="10" id="KW-1185">Reference proteome</keyword>